<dbReference type="HOGENOM" id="CLU_039497_0_0_3"/>
<keyword evidence="3" id="KW-1185">Reference proteome</keyword>
<dbReference type="InterPro" id="IPR022060">
    <property type="entry name" value="DUF3616"/>
</dbReference>
<accession>K9W0R1</accession>
<evidence type="ECO:0000313" key="3">
    <source>
        <dbReference type="Proteomes" id="UP000010472"/>
    </source>
</evidence>
<evidence type="ECO:0000259" key="1">
    <source>
        <dbReference type="Pfam" id="PF12275"/>
    </source>
</evidence>
<gene>
    <name evidence="2" type="ORF">Cri9333_2123</name>
</gene>
<dbReference type="Proteomes" id="UP000010472">
    <property type="component" value="Chromosome"/>
</dbReference>
<sequence>MKRSFSHQVSLKFAPEFQEHRQDASAILLTPDKHLWLASDETTTIECFSWNGNQSFDNQRSFKVSNFIDLPEPDDQEIDIEGFDYDNSYLWLVGSHSWKRKKPKPDKSDLKNIQRLATIATEKNRYILARIPLVKGELYKSCQHPDNPNQQLNAGRLQLTKTGNLLTKVLKTDAHLGMFVSSTVPSKDNGFDIEGIAVSKNKVLLGLRGPVLRGWAMILELEVAESSPGILTLNSIGENRQQYRKHFVDLKGLGVRDLCFDGEDLLILAGPTMDLDGPVKVFRLTNARNLPNNTLFKPDLVMNLPYGDGEDHAEGMTLFDAIAKQHSLLVVYDSPAQTRLKGESEVLADVFKLQC</sequence>
<dbReference type="EMBL" id="CP003620">
    <property type="protein sequence ID" value="AFZ13000.1"/>
    <property type="molecule type" value="Genomic_DNA"/>
</dbReference>
<reference evidence="2 3" key="1">
    <citation type="submission" date="2012-06" db="EMBL/GenBank/DDBJ databases">
        <title>Finished chromosome of genome of Crinalium epipsammum PCC 9333.</title>
        <authorList>
            <consortium name="US DOE Joint Genome Institute"/>
            <person name="Gugger M."/>
            <person name="Coursin T."/>
            <person name="Rippka R."/>
            <person name="Tandeau De Marsac N."/>
            <person name="Huntemann M."/>
            <person name="Wei C.-L."/>
            <person name="Han J."/>
            <person name="Detter J.C."/>
            <person name="Han C."/>
            <person name="Tapia R."/>
            <person name="Davenport K."/>
            <person name="Daligault H."/>
            <person name="Erkkila T."/>
            <person name="Gu W."/>
            <person name="Munk A.C.C."/>
            <person name="Teshima H."/>
            <person name="Xu Y."/>
            <person name="Chain P."/>
            <person name="Chen A."/>
            <person name="Krypides N."/>
            <person name="Mavromatis K."/>
            <person name="Markowitz V."/>
            <person name="Szeto E."/>
            <person name="Ivanova N."/>
            <person name="Mikhailova N."/>
            <person name="Ovchinnikova G."/>
            <person name="Pagani I."/>
            <person name="Pati A."/>
            <person name="Goodwin L."/>
            <person name="Peters L."/>
            <person name="Pitluck S."/>
            <person name="Woyke T."/>
            <person name="Kerfeld C."/>
        </authorList>
    </citation>
    <scope>NUCLEOTIDE SEQUENCE [LARGE SCALE GENOMIC DNA]</scope>
    <source>
        <strain evidence="2 3">PCC 9333</strain>
    </source>
</reference>
<dbReference type="eggNOG" id="COG0454">
    <property type="taxonomic scope" value="Bacteria"/>
</dbReference>
<dbReference type="PATRIC" id="fig|1173022.3.peg.2292"/>
<evidence type="ECO:0000313" key="2">
    <source>
        <dbReference type="EMBL" id="AFZ13000.1"/>
    </source>
</evidence>
<dbReference type="Pfam" id="PF12275">
    <property type="entry name" value="DUF3616"/>
    <property type="match status" value="1"/>
</dbReference>
<protein>
    <recommendedName>
        <fullName evidence="1">DUF3616 domain-containing protein</fullName>
    </recommendedName>
</protein>
<dbReference type="OrthoDB" id="423529at2"/>
<dbReference type="RefSeq" id="WP_015203116.1">
    <property type="nucleotide sequence ID" value="NC_019753.1"/>
</dbReference>
<name>K9W0R1_9CYAN</name>
<organism evidence="2 3">
    <name type="scientific">Crinalium epipsammum PCC 9333</name>
    <dbReference type="NCBI Taxonomy" id="1173022"/>
    <lineage>
        <taxon>Bacteria</taxon>
        <taxon>Bacillati</taxon>
        <taxon>Cyanobacteriota</taxon>
        <taxon>Cyanophyceae</taxon>
        <taxon>Gomontiellales</taxon>
        <taxon>Gomontiellaceae</taxon>
        <taxon>Crinalium</taxon>
    </lineage>
</organism>
<feature type="domain" description="DUF3616" evidence="1">
    <location>
        <begin position="23"/>
        <end position="349"/>
    </location>
</feature>
<dbReference type="STRING" id="1173022.Cri9333_2123"/>
<dbReference type="KEGG" id="cep:Cri9333_2123"/>
<dbReference type="AlphaFoldDB" id="K9W0R1"/>
<proteinExistence type="predicted"/>